<evidence type="ECO:0000256" key="11">
    <source>
        <dbReference type="PROSITE-ProRule" id="PRU10141"/>
    </source>
</evidence>
<evidence type="ECO:0000313" key="17">
    <source>
        <dbReference type="EMBL" id="CAF0849430.1"/>
    </source>
</evidence>
<keyword evidence="3 13" id="KW-1133">Transmembrane helix</keyword>
<dbReference type="GO" id="GO:0046872">
    <property type="term" value="F:metal ion binding"/>
    <property type="evidence" value="ECO:0007669"/>
    <property type="project" value="UniProtKB-KW"/>
</dbReference>
<evidence type="ECO:0000256" key="13">
    <source>
        <dbReference type="SAM" id="Phobius"/>
    </source>
</evidence>
<dbReference type="InterPro" id="IPR036179">
    <property type="entry name" value="Ig-like_dom_sf"/>
</dbReference>
<dbReference type="InterPro" id="IPR050122">
    <property type="entry name" value="RTK"/>
</dbReference>
<evidence type="ECO:0000259" key="16">
    <source>
        <dbReference type="PROSITE" id="PS50835"/>
    </source>
</evidence>
<dbReference type="InterPro" id="IPR003599">
    <property type="entry name" value="Ig_sub"/>
</dbReference>
<dbReference type="EMBL" id="CAJNOR010000232">
    <property type="protein sequence ID" value="CAF0849430.1"/>
    <property type="molecule type" value="Genomic_DNA"/>
</dbReference>
<dbReference type="GO" id="GO:0043235">
    <property type="term" value="C:receptor complex"/>
    <property type="evidence" value="ECO:0007669"/>
    <property type="project" value="TreeGrafter"/>
</dbReference>
<feature type="signal peptide" evidence="14">
    <location>
        <begin position="1"/>
        <end position="16"/>
    </location>
</feature>
<evidence type="ECO:0000256" key="12">
    <source>
        <dbReference type="SAM" id="MobiDB-lite"/>
    </source>
</evidence>
<dbReference type="InterPro" id="IPR007110">
    <property type="entry name" value="Ig-like_dom"/>
</dbReference>
<evidence type="ECO:0000256" key="7">
    <source>
        <dbReference type="ARBA" id="ARBA00023319"/>
    </source>
</evidence>
<evidence type="ECO:0000259" key="15">
    <source>
        <dbReference type="PROSITE" id="PS50011"/>
    </source>
</evidence>
<accession>A0A813WCN9</accession>
<evidence type="ECO:0000256" key="4">
    <source>
        <dbReference type="ARBA" id="ARBA00023136"/>
    </source>
</evidence>
<dbReference type="CDD" id="cd00096">
    <property type="entry name" value="Ig"/>
    <property type="match status" value="1"/>
</dbReference>
<dbReference type="PROSITE" id="PS00107">
    <property type="entry name" value="PROTEIN_KINASE_ATP"/>
    <property type="match status" value="1"/>
</dbReference>
<keyword evidence="10" id="KW-0460">Magnesium</keyword>
<evidence type="ECO:0000313" key="18">
    <source>
        <dbReference type="Proteomes" id="UP000663828"/>
    </source>
</evidence>
<comment type="caution">
    <text evidence="17">The sequence shown here is derived from an EMBL/GenBank/DDBJ whole genome shotgun (WGS) entry which is preliminary data.</text>
</comment>
<evidence type="ECO:0008006" key="19">
    <source>
        <dbReference type="Google" id="ProtNLM"/>
    </source>
</evidence>
<dbReference type="Gene3D" id="1.10.510.10">
    <property type="entry name" value="Transferase(Phosphotransferase) domain 1"/>
    <property type="match status" value="1"/>
</dbReference>
<dbReference type="InterPro" id="IPR017441">
    <property type="entry name" value="Protein_kinase_ATP_BS"/>
</dbReference>
<feature type="compositionally biased region" description="Basic and acidic residues" evidence="12">
    <location>
        <begin position="1399"/>
        <end position="1408"/>
    </location>
</feature>
<dbReference type="InterPro" id="IPR001245">
    <property type="entry name" value="Ser-Thr/Tyr_kinase_cat_dom"/>
</dbReference>
<dbReference type="InterPro" id="IPR003598">
    <property type="entry name" value="Ig_sub2"/>
</dbReference>
<dbReference type="Gene3D" id="2.60.40.10">
    <property type="entry name" value="Immunoglobulins"/>
    <property type="match status" value="1"/>
</dbReference>
<dbReference type="Pfam" id="PF07714">
    <property type="entry name" value="PK_Tyr_Ser-Thr"/>
    <property type="match status" value="1"/>
</dbReference>
<dbReference type="GO" id="GO:0005524">
    <property type="term" value="F:ATP binding"/>
    <property type="evidence" value="ECO:0007669"/>
    <property type="project" value="UniProtKB-UniRule"/>
</dbReference>
<keyword evidence="10" id="KW-0479">Metal-binding</keyword>
<evidence type="ECO:0000256" key="9">
    <source>
        <dbReference type="PIRSR" id="PIRSR000615-2"/>
    </source>
</evidence>
<keyword evidence="2 13" id="KW-0812">Transmembrane</keyword>
<dbReference type="GO" id="GO:0007169">
    <property type="term" value="P:cell surface receptor protein tyrosine kinase signaling pathway"/>
    <property type="evidence" value="ECO:0007669"/>
    <property type="project" value="TreeGrafter"/>
</dbReference>
<keyword evidence="9 11" id="KW-0067">ATP-binding</keyword>
<feature type="domain" description="Protein kinase" evidence="15">
    <location>
        <begin position="921"/>
        <end position="1294"/>
    </location>
</feature>
<feature type="domain" description="Ig-like" evidence="16">
    <location>
        <begin position="752"/>
        <end position="836"/>
    </location>
</feature>
<evidence type="ECO:0000256" key="10">
    <source>
        <dbReference type="PIRSR" id="PIRSR000615-3"/>
    </source>
</evidence>
<dbReference type="InterPro" id="IPR011009">
    <property type="entry name" value="Kinase-like_dom_sf"/>
</dbReference>
<proteinExistence type="predicted"/>
<dbReference type="GO" id="GO:0005886">
    <property type="term" value="C:plasma membrane"/>
    <property type="evidence" value="ECO:0007669"/>
    <property type="project" value="TreeGrafter"/>
</dbReference>
<dbReference type="PANTHER" id="PTHR24416:SF611">
    <property type="entry name" value="TYROSINE-PROTEIN KINASE TRANSMEMBRANE RECEPTOR ROR"/>
    <property type="match status" value="1"/>
</dbReference>
<feature type="transmembrane region" description="Helical" evidence="13">
    <location>
        <begin position="849"/>
        <end position="873"/>
    </location>
</feature>
<evidence type="ECO:0000256" key="8">
    <source>
        <dbReference type="PIRSR" id="PIRSR000615-1"/>
    </source>
</evidence>
<dbReference type="InterPro" id="IPR013098">
    <property type="entry name" value="Ig_I-set"/>
</dbReference>
<evidence type="ECO:0000256" key="2">
    <source>
        <dbReference type="ARBA" id="ARBA00022692"/>
    </source>
</evidence>
<dbReference type="Proteomes" id="UP000663828">
    <property type="component" value="Unassembled WGS sequence"/>
</dbReference>
<organism evidence="17 18">
    <name type="scientific">Adineta ricciae</name>
    <name type="common">Rotifer</name>
    <dbReference type="NCBI Taxonomy" id="249248"/>
    <lineage>
        <taxon>Eukaryota</taxon>
        <taxon>Metazoa</taxon>
        <taxon>Spiralia</taxon>
        <taxon>Gnathifera</taxon>
        <taxon>Rotifera</taxon>
        <taxon>Eurotatoria</taxon>
        <taxon>Bdelloidea</taxon>
        <taxon>Adinetida</taxon>
        <taxon>Adinetidae</taxon>
        <taxon>Adineta</taxon>
    </lineage>
</organism>
<keyword evidence="5" id="KW-1015">Disulfide bond</keyword>
<dbReference type="PIRSF" id="PIRSF000615">
    <property type="entry name" value="TyrPK_CSF1-R"/>
    <property type="match status" value="1"/>
</dbReference>
<feature type="region of interest" description="Disordered" evidence="12">
    <location>
        <begin position="961"/>
        <end position="983"/>
    </location>
</feature>
<dbReference type="InterPro" id="IPR000719">
    <property type="entry name" value="Prot_kinase_dom"/>
</dbReference>
<dbReference type="Gene3D" id="3.30.200.20">
    <property type="entry name" value="Phosphorylase Kinase, domain 1"/>
    <property type="match status" value="1"/>
</dbReference>
<dbReference type="PANTHER" id="PTHR24416">
    <property type="entry name" value="TYROSINE-PROTEIN KINASE RECEPTOR"/>
    <property type="match status" value="1"/>
</dbReference>
<feature type="compositionally biased region" description="Polar residues" evidence="12">
    <location>
        <begin position="1368"/>
        <end position="1397"/>
    </location>
</feature>
<feature type="region of interest" description="Disordered" evidence="12">
    <location>
        <begin position="1334"/>
        <end position="1408"/>
    </location>
</feature>
<keyword evidence="7" id="KW-0393">Immunoglobulin domain</keyword>
<keyword evidence="9 11" id="KW-0547">Nucleotide-binding</keyword>
<sequence>MFRFILLLGILTLHQSVKIEYPSNEFIEERVRKDIDSLDSILRHYLVPHEIQFHTNAVKDNLPYFLQCKGSTKSIQFTVPDSATKHLSLDTNYNTNTITAKLRRNQLTSDLIGRYICTETVKDKKHEKIVHVYVQDGKSVFTQNVYPTIYKQTGIHFFNIPCQSTNWYSRISCPNSNQCQSRQCNDREQRVDELKCNIPVCIGQDLCIPVYFTPDNLKPEKVFFDPQIGFALENPTIANSLNQFTCKSNYTPSQQSRVPYDPSDPEYVQIHQPSLSIISDETIRLTCEIQYGTKVDRKSPVLFWFEDIYKLNLISNQTDKPVFNLQSQIYSRNTSITLRGFKPNNVYRFYCVRVSEQGLYSRSIDITCVDKPSLDLEVNPSGPESNDKISYGSDVVYDISIFTIPRSTVILELSRNGISLYNDKRFQLTPITNQENQFLEYSLTIYNITFEDEKDLKISAKSSALAKTVVIKPNIIGDPVGQFAFVPEQKTGSIPWRDENHKDKINIYPYGVSQQESYRVACTIRHRADINRPLRVSLHYSQCSLDACLANLIRKTCQTSSDQQLISTASNRITDYETQFISSASHALHDPSIGHQYLCCYEQNGLVNIAKGITILAHNRHMFHVDKPEFSLVTGDVLTYRCEAHDLVYDDLKMIYNDKLFTYERNRFDQGWRLKDTNQFKQVDVDWNIPVNENIHSTIIEVKTPVLRVIGNNGYFQCIGLSKRSDIIPNANGTYLIDVDDPEQLQFKTNLPTVLRLDRKSGENVEFDCKFDGRPKPKLVWLKGKMPLKNDDSTLQFSENNGSISITRVQPTDTGYYTCQLNNGRDQPLERSFDLRVKGTNPYLKYGRFTAMIVIISVILLLLIIILLIIFVIKYFRMKHRVHESIFHELKETPLPDDFATTPQIRTFLGYLNGDISPATKEDFKQLGHGQFGVVYQVNLPEVGLVAAKSLPETIRKIEHRRDERKKSHDLEENEKMLNEHENQKKKAAEMLIEEIKIMHKAGKHINIVALKKVAYPETRFKFLFVGGPMRDEDSFYLMELCSNGSLESMLKYFNRSPSDRANHNKSSLYQTLSKQNNKEMTVDEAYEQCQLTDDDLKLIAYQVACGIDYLNRRQIAHCDLASRNVLVTSRFIMKICDFGLATWTTYKDYREQLAQHESVQLEKKSNELATHNLTPELATIYLRASSTGEHLALNKSSIKSDVWSFGIFLWTLFLKCRVRPFEKLLQEMAQQPDGKTFFHRLALVINEGRVLQYIDYQPEIPRNIYAIIRDCLVEEHRRPEMTQIRALLCHSRMLSEEIFNYYRLEYDRYQEANATSENVERFGEVQGVDVLPSFDGDSARNANHADDVTFRPTTTTSDTYYPRDSYLTPTANSGKTNTSTTPSQTYINQPAPTRTTSKPHDRDDSYL</sequence>
<feature type="chain" id="PRO_5032659286" description="Receptor protein-tyrosine kinase" evidence="14">
    <location>
        <begin position="17"/>
        <end position="1408"/>
    </location>
</feature>
<feature type="active site" description="Proton acceptor" evidence="8">
    <location>
        <position position="1120"/>
    </location>
</feature>
<keyword evidence="4 13" id="KW-0472">Membrane</keyword>
<keyword evidence="18" id="KW-1185">Reference proteome</keyword>
<comment type="subcellular location">
    <subcellularLocation>
        <location evidence="1">Membrane</location>
        <topology evidence="1">Single-pass membrane protein</topology>
    </subcellularLocation>
</comment>
<dbReference type="SMART" id="SM00409">
    <property type="entry name" value="IG"/>
    <property type="match status" value="2"/>
</dbReference>
<dbReference type="SUPFAM" id="SSF48726">
    <property type="entry name" value="Immunoglobulin"/>
    <property type="match status" value="1"/>
</dbReference>
<dbReference type="Pfam" id="PF07679">
    <property type="entry name" value="I-set"/>
    <property type="match status" value="1"/>
</dbReference>
<evidence type="ECO:0000256" key="3">
    <source>
        <dbReference type="ARBA" id="ARBA00022989"/>
    </source>
</evidence>
<gene>
    <name evidence="17" type="ORF">XAT740_LOCUS5401</name>
</gene>
<evidence type="ECO:0000256" key="6">
    <source>
        <dbReference type="ARBA" id="ARBA00023180"/>
    </source>
</evidence>
<dbReference type="InterPro" id="IPR013783">
    <property type="entry name" value="Ig-like_fold"/>
</dbReference>
<feature type="binding site" evidence="11">
    <location>
        <position position="957"/>
    </location>
    <ligand>
        <name>ATP</name>
        <dbReference type="ChEBI" id="CHEBI:30616"/>
    </ligand>
</feature>
<dbReference type="PROSITE" id="PS50011">
    <property type="entry name" value="PROTEIN_KINASE_DOM"/>
    <property type="match status" value="1"/>
</dbReference>
<feature type="binding site" evidence="10">
    <location>
        <position position="1138"/>
    </location>
    <ligand>
        <name>Mg(2+)</name>
        <dbReference type="ChEBI" id="CHEBI:18420"/>
    </ligand>
</feature>
<feature type="binding site" evidence="10">
    <location>
        <position position="1125"/>
    </location>
    <ligand>
        <name>Mg(2+)</name>
        <dbReference type="ChEBI" id="CHEBI:18420"/>
    </ligand>
</feature>
<dbReference type="PROSITE" id="PS50835">
    <property type="entry name" value="IG_LIKE"/>
    <property type="match status" value="2"/>
</dbReference>
<dbReference type="GO" id="GO:0004714">
    <property type="term" value="F:transmembrane receptor protein tyrosine kinase activity"/>
    <property type="evidence" value="ECO:0007669"/>
    <property type="project" value="TreeGrafter"/>
</dbReference>
<dbReference type="SMART" id="SM00408">
    <property type="entry name" value="IGc2"/>
    <property type="match status" value="1"/>
</dbReference>
<reference evidence="17" key="1">
    <citation type="submission" date="2021-02" db="EMBL/GenBank/DDBJ databases">
        <authorList>
            <person name="Nowell W R."/>
        </authorList>
    </citation>
    <scope>NUCLEOTIDE SEQUENCE</scope>
</reference>
<evidence type="ECO:0000256" key="5">
    <source>
        <dbReference type="ARBA" id="ARBA00023157"/>
    </source>
</evidence>
<keyword evidence="14" id="KW-0732">Signal</keyword>
<evidence type="ECO:0000256" key="14">
    <source>
        <dbReference type="SAM" id="SignalP"/>
    </source>
</evidence>
<feature type="domain" description="Ig-like" evidence="16">
    <location>
        <begin position="265"/>
        <end position="367"/>
    </location>
</feature>
<protein>
    <recommendedName>
        <fullName evidence="19">Receptor protein-tyrosine kinase</fullName>
    </recommendedName>
</protein>
<keyword evidence="6" id="KW-0325">Glycoprotein</keyword>
<evidence type="ECO:0000256" key="1">
    <source>
        <dbReference type="ARBA" id="ARBA00004167"/>
    </source>
</evidence>
<name>A0A813WCN9_ADIRI</name>
<feature type="binding site" evidence="9">
    <location>
        <position position="1124"/>
    </location>
    <ligand>
        <name>ATP</name>
        <dbReference type="ChEBI" id="CHEBI:30616"/>
    </ligand>
</feature>
<dbReference type="SUPFAM" id="SSF56112">
    <property type="entry name" value="Protein kinase-like (PK-like)"/>
    <property type="match status" value="1"/>
</dbReference>